<protein>
    <submittedName>
        <fullName evidence="1">Uncharacterized protein</fullName>
    </submittedName>
</protein>
<name>A0A834YE05_TETSI</name>
<dbReference type="PANTHER" id="PTHR19316">
    <property type="entry name" value="PROTEIN FOLDING REGULATOR"/>
    <property type="match status" value="1"/>
</dbReference>
<evidence type="ECO:0000313" key="1">
    <source>
        <dbReference type="EMBL" id="KAF8378091.1"/>
    </source>
</evidence>
<keyword evidence="2" id="KW-1185">Reference proteome</keyword>
<sequence>MSQILEFGVLTKLVKMVKSNSVEEATKALYAVSALTRNNLDGQELFYAAAGDLMLQDILSNSSIDIRLRRKSAFLVGDLVECQLESTNKPELPFFSNRFFLKTLVDLTASTDLDLQEKALMAIKSLLRVGTTDALVLKDFCGLDGALERMGKQLQQLMAEEYQSDYMKDMESLRIEVELIFHRQLEKVTWVPT</sequence>
<dbReference type="InterPro" id="IPR016024">
    <property type="entry name" value="ARM-type_fold"/>
</dbReference>
<dbReference type="Proteomes" id="UP000655225">
    <property type="component" value="Unassembled WGS sequence"/>
</dbReference>
<dbReference type="GO" id="GO:0005783">
    <property type="term" value="C:endoplasmic reticulum"/>
    <property type="evidence" value="ECO:0007669"/>
    <property type="project" value="TreeGrafter"/>
</dbReference>
<dbReference type="InterPro" id="IPR050693">
    <property type="entry name" value="Hsp70_NEF-Inhibitors"/>
</dbReference>
<accession>A0A834YE05</accession>
<dbReference type="SUPFAM" id="SSF48371">
    <property type="entry name" value="ARM repeat"/>
    <property type="match status" value="1"/>
</dbReference>
<dbReference type="AlphaFoldDB" id="A0A834YE05"/>
<comment type="caution">
    <text evidence="1">The sequence shown here is derived from an EMBL/GenBank/DDBJ whole genome shotgun (WGS) entry which is preliminary data.</text>
</comment>
<gene>
    <name evidence="1" type="ORF">HHK36_029427</name>
</gene>
<organism evidence="1 2">
    <name type="scientific">Tetracentron sinense</name>
    <name type="common">Spur-leaf</name>
    <dbReference type="NCBI Taxonomy" id="13715"/>
    <lineage>
        <taxon>Eukaryota</taxon>
        <taxon>Viridiplantae</taxon>
        <taxon>Streptophyta</taxon>
        <taxon>Embryophyta</taxon>
        <taxon>Tracheophyta</taxon>
        <taxon>Spermatophyta</taxon>
        <taxon>Magnoliopsida</taxon>
        <taxon>Trochodendrales</taxon>
        <taxon>Trochodendraceae</taxon>
        <taxon>Tetracentron</taxon>
    </lineage>
</organism>
<dbReference type="EMBL" id="JABCRI010000023">
    <property type="protein sequence ID" value="KAF8378091.1"/>
    <property type="molecule type" value="Genomic_DNA"/>
</dbReference>
<reference evidence="1 2" key="1">
    <citation type="submission" date="2020-04" db="EMBL/GenBank/DDBJ databases">
        <title>Plant Genome Project.</title>
        <authorList>
            <person name="Zhang R.-G."/>
        </authorList>
    </citation>
    <scope>NUCLEOTIDE SEQUENCE [LARGE SCALE GENOMIC DNA]</scope>
    <source>
        <strain evidence="1">YNK0</strain>
        <tissue evidence="1">Leaf</tissue>
    </source>
</reference>
<dbReference type="InterPro" id="IPR011989">
    <property type="entry name" value="ARM-like"/>
</dbReference>
<dbReference type="Gene3D" id="1.25.10.10">
    <property type="entry name" value="Leucine-rich Repeat Variant"/>
    <property type="match status" value="1"/>
</dbReference>
<dbReference type="OrthoDB" id="10250458at2759"/>
<dbReference type="PANTHER" id="PTHR19316:SF32">
    <property type="entry name" value="ARM REPEAT SUPERFAMILY PROTEIN"/>
    <property type="match status" value="1"/>
</dbReference>
<evidence type="ECO:0000313" key="2">
    <source>
        <dbReference type="Proteomes" id="UP000655225"/>
    </source>
</evidence>
<proteinExistence type="predicted"/>
<dbReference type="GO" id="GO:0000774">
    <property type="term" value="F:adenyl-nucleotide exchange factor activity"/>
    <property type="evidence" value="ECO:0007669"/>
    <property type="project" value="TreeGrafter"/>
</dbReference>
<dbReference type="OMA" id="NHREYAI"/>